<evidence type="ECO:0000256" key="1">
    <source>
        <dbReference type="SAM" id="MobiDB-lite"/>
    </source>
</evidence>
<dbReference type="AlphaFoldDB" id="A0A9X2JFM4"/>
<feature type="region of interest" description="Disordered" evidence="1">
    <location>
        <begin position="90"/>
        <end position="113"/>
    </location>
</feature>
<protein>
    <submittedName>
        <fullName evidence="3">DUF1559 domain-containing protein</fullName>
    </submittedName>
</protein>
<organism evidence="3 4">
    <name type="scientific">Aeoliella straminimaris</name>
    <dbReference type="NCBI Taxonomy" id="2954799"/>
    <lineage>
        <taxon>Bacteria</taxon>
        <taxon>Pseudomonadati</taxon>
        <taxon>Planctomycetota</taxon>
        <taxon>Planctomycetia</taxon>
        <taxon>Pirellulales</taxon>
        <taxon>Lacipirellulaceae</taxon>
        <taxon>Aeoliella</taxon>
    </lineage>
</organism>
<sequence>MQAARESARRTQCTNQTKQIGLALQMHHDQKGVLPSGRNETRQFGQSWAFQLLPMMEQQQMFDSLVKGERMDSDLNAAAMRTPVDTFVCPSRRRPEADRDFDNDDQPTQMPAAGALGDYAANAGHRQLIGMAVTSTDSRPATERIVAEISGPIYTYSKIKFRRVIDGLSNTLAIGERHIPEVTDEEPAVGVHYWQGDTAFFAADNPDTILAVPPHGLRAEGQEAKPEEGQKPRESFGGPHPGVTLFAFLDGHVDPLQNDTDLVTLARLSAIGDGEVISLQ</sequence>
<comment type="caution">
    <text evidence="3">The sequence shown here is derived from an EMBL/GenBank/DDBJ whole genome shotgun (WGS) entry which is preliminary data.</text>
</comment>
<reference evidence="3" key="1">
    <citation type="submission" date="2022-06" db="EMBL/GenBank/DDBJ databases">
        <title>Aeoliella straminimaris, a novel planctomycete from sediments.</title>
        <authorList>
            <person name="Vitorino I.R."/>
            <person name="Lage O.M."/>
        </authorList>
    </citation>
    <scope>NUCLEOTIDE SEQUENCE</scope>
    <source>
        <strain evidence="3">ICT_H6.2</strain>
    </source>
</reference>
<name>A0A9X2JFM4_9BACT</name>
<dbReference type="InterPro" id="IPR011453">
    <property type="entry name" value="DUF1559"/>
</dbReference>
<dbReference type="PANTHER" id="PTHR30093:SF2">
    <property type="entry name" value="TYPE II SECRETION SYSTEM PROTEIN H"/>
    <property type="match status" value="1"/>
</dbReference>
<feature type="domain" description="DUF1559" evidence="2">
    <location>
        <begin position="2"/>
        <end position="260"/>
    </location>
</feature>
<dbReference type="EMBL" id="JAMXLR010000024">
    <property type="protein sequence ID" value="MCO6043452.1"/>
    <property type="molecule type" value="Genomic_DNA"/>
</dbReference>
<dbReference type="Pfam" id="PF07596">
    <property type="entry name" value="SBP_bac_10"/>
    <property type="match status" value="1"/>
</dbReference>
<evidence type="ECO:0000259" key="2">
    <source>
        <dbReference type="Pfam" id="PF07596"/>
    </source>
</evidence>
<gene>
    <name evidence="3" type="ORF">NG895_05990</name>
</gene>
<evidence type="ECO:0000313" key="4">
    <source>
        <dbReference type="Proteomes" id="UP001155241"/>
    </source>
</evidence>
<dbReference type="Proteomes" id="UP001155241">
    <property type="component" value="Unassembled WGS sequence"/>
</dbReference>
<dbReference type="PANTHER" id="PTHR30093">
    <property type="entry name" value="GENERAL SECRETION PATHWAY PROTEIN G"/>
    <property type="match status" value="1"/>
</dbReference>
<evidence type="ECO:0000313" key="3">
    <source>
        <dbReference type="EMBL" id="MCO6043452.1"/>
    </source>
</evidence>
<keyword evidence="4" id="KW-1185">Reference proteome</keyword>
<accession>A0A9X2JFM4</accession>
<proteinExistence type="predicted"/>